<sequence>MTEIAFLSNGPEDAPATLILAHGAGAAMDTPFMNSVADGIAEAGFRVLRFEFPYMAARRSGGKKRPPDRQPVLLECWKSAIKEASGNGPLFIGGKSMGGRMATLVAEETGVSGVICFGYPFHPPGKPDNLRTAHLESMTCPTLIIQGERDPFGTREETEGYRLSRLIRLQWAVDGNHDLAPRKASGHTSASNLSGAVSAAVAFLRDMGGKGSA</sequence>
<accession>A0A9J7AQM4</accession>
<proteinExistence type="predicted"/>
<dbReference type="KEGG" id="naci:NUH88_18965"/>
<evidence type="ECO:0000259" key="1">
    <source>
        <dbReference type="Pfam" id="PF20408"/>
    </source>
</evidence>
<dbReference type="GO" id="GO:0016787">
    <property type="term" value="F:hydrolase activity"/>
    <property type="evidence" value="ECO:0007669"/>
    <property type="project" value="UniProtKB-KW"/>
</dbReference>
<name>A0A9J7AQM4_9PROT</name>
<dbReference type="InterPro" id="IPR046879">
    <property type="entry name" value="KANL3/Tex30_Abhydrolase"/>
</dbReference>
<reference evidence="2" key="1">
    <citation type="submission" date="2022-08" db="EMBL/GenBank/DDBJ databases">
        <title>Nisaea acidiphila sp. nov., isolated from a marine algal debris and emended description of the genus Nisaea Urios et al. 2008.</title>
        <authorList>
            <person name="Kwon K."/>
        </authorList>
    </citation>
    <scope>NUCLEOTIDE SEQUENCE</scope>
    <source>
        <strain evidence="2">MEBiC11861</strain>
    </source>
</reference>
<evidence type="ECO:0000313" key="3">
    <source>
        <dbReference type="Proteomes" id="UP001060336"/>
    </source>
</evidence>
<dbReference type="InterPro" id="IPR026555">
    <property type="entry name" value="NSL3/Tex30"/>
</dbReference>
<dbReference type="Gene3D" id="3.40.50.1820">
    <property type="entry name" value="alpha/beta hydrolase"/>
    <property type="match status" value="1"/>
</dbReference>
<dbReference type="Pfam" id="PF20408">
    <property type="entry name" value="Abhydrolase_11"/>
    <property type="match status" value="1"/>
</dbReference>
<dbReference type="Proteomes" id="UP001060336">
    <property type="component" value="Chromosome"/>
</dbReference>
<keyword evidence="3" id="KW-1185">Reference proteome</keyword>
<dbReference type="SUPFAM" id="SSF53474">
    <property type="entry name" value="alpha/beta-Hydrolases"/>
    <property type="match status" value="1"/>
</dbReference>
<keyword evidence="2" id="KW-0378">Hydrolase</keyword>
<evidence type="ECO:0000313" key="2">
    <source>
        <dbReference type="EMBL" id="UUX49470.1"/>
    </source>
</evidence>
<dbReference type="InterPro" id="IPR029058">
    <property type="entry name" value="AB_hydrolase_fold"/>
</dbReference>
<organism evidence="2 3">
    <name type="scientific">Nisaea acidiphila</name>
    <dbReference type="NCBI Taxonomy" id="1862145"/>
    <lineage>
        <taxon>Bacteria</taxon>
        <taxon>Pseudomonadati</taxon>
        <taxon>Pseudomonadota</taxon>
        <taxon>Alphaproteobacteria</taxon>
        <taxon>Rhodospirillales</taxon>
        <taxon>Thalassobaculaceae</taxon>
        <taxon>Nisaea</taxon>
    </lineage>
</organism>
<dbReference type="AlphaFoldDB" id="A0A9J7AQM4"/>
<protein>
    <submittedName>
        <fullName evidence="2">Alpha/beta fold hydrolase</fullName>
    </submittedName>
</protein>
<dbReference type="RefSeq" id="WP_257768148.1">
    <property type="nucleotide sequence ID" value="NZ_CP102480.1"/>
</dbReference>
<feature type="domain" description="KANL3/Tex30 alpha/beta hydrolase-like" evidence="1">
    <location>
        <begin position="16"/>
        <end position="204"/>
    </location>
</feature>
<gene>
    <name evidence="2" type="ORF">NUH88_18965</name>
</gene>
<dbReference type="EMBL" id="CP102480">
    <property type="protein sequence ID" value="UUX49470.1"/>
    <property type="molecule type" value="Genomic_DNA"/>
</dbReference>
<dbReference type="PANTHER" id="PTHR13136:SF11">
    <property type="entry name" value="TESTIS-EXPRESSED PROTEIN 30"/>
    <property type="match status" value="1"/>
</dbReference>
<dbReference type="PANTHER" id="PTHR13136">
    <property type="entry name" value="TESTIS DEVELOPMENT PROTEIN PRTD"/>
    <property type="match status" value="1"/>
</dbReference>